<reference evidence="1" key="2">
    <citation type="submission" date="2025-08" db="UniProtKB">
        <authorList>
            <consortium name="Ensembl"/>
        </authorList>
    </citation>
    <scope>IDENTIFICATION</scope>
</reference>
<proteinExistence type="predicted"/>
<accession>A0A8W4FHY0</accession>
<evidence type="ECO:0000313" key="1">
    <source>
        <dbReference type="Ensembl" id="ENSSSCP00000078833.1"/>
    </source>
</evidence>
<dbReference type="AlphaFoldDB" id="A0A8W4FHY0"/>
<evidence type="ECO:0000313" key="2">
    <source>
        <dbReference type="Proteomes" id="UP000008227"/>
    </source>
</evidence>
<organism evidence="1 2">
    <name type="scientific">Sus scrofa</name>
    <name type="common">Pig</name>
    <dbReference type="NCBI Taxonomy" id="9823"/>
    <lineage>
        <taxon>Eukaryota</taxon>
        <taxon>Metazoa</taxon>
        <taxon>Chordata</taxon>
        <taxon>Craniata</taxon>
        <taxon>Vertebrata</taxon>
        <taxon>Euteleostomi</taxon>
        <taxon>Mammalia</taxon>
        <taxon>Eutheria</taxon>
        <taxon>Laurasiatheria</taxon>
        <taxon>Artiodactyla</taxon>
        <taxon>Suina</taxon>
        <taxon>Suidae</taxon>
        <taxon>Sus</taxon>
    </lineage>
</organism>
<keyword evidence="2" id="KW-1185">Reference proteome</keyword>
<dbReference type="Ensembl" id="ENSSSCT00000095527.1">
    <property type="protein sequence ID" value="ENSSSCP00000078833.1"/>
    <property type="gene ID" value="ENSSSCG00000057803.1"/>
</dbReference>
<dbReference type="Proteomes" id="UP000008227">
    <property type="component" value="Chromosome 8"/>
</dbReference>
<protein>
    <submittedName>
        <fullName evidence="1">Uncharacterized protein</fullName>
    </submittedName>
</protein>
<name>A0A8W4FHY0_PIG</name>
<reference evidence="1" key="3">
    <citation type="submission" date="2025-09" db="UniProtKB">
        <authorList>
            <consortium name="Ensembl"/>
        </authorList>
    </citation>
    <scope>IDENTIFICATION</scope>
</reference>
<sequence>MVSCLYHLLKRFSFSHFIFLPPLLKIDSSCLGLFLGSLFCSIDQYVCFCTSTTLS</sequence>
<reference evidence="1" key="1">
    <citation type="journal article" date="2020" name="Gigascience">
        <title>An improved pig reference genome sequence to enable pig genetics and genomics research.</title>
        <authorList>
            <person name="Warr A."/>
            <person name="Affara N."/>
            <person name="Aken B."/>
            <person name="Beiki H."/>
            <person name="Bickhart D.M."/>
            <person name="Billis K."/>
            <person name="Chow W."/>
            <person name="Eory L."/>
            <person name="Finlayson H.A."/>
            <person name="Flicek P."/>
            <person name="Giron C.G."/>
            <person name="Griffin D.K."/>
            <person name="Hall R."/>
            <person name="Hannum G."/>
            <person name="Hourlier T."/>
            <person name="Howe K."/>
            <person name="Hume D.A."/>
            <person name="Izuogu O."/>
            <person name="Kim K."/>
            <person name="Koren S."/>
            <person name="Liu H."/>
            <person name="Manchanda N."/>
            <person name="Martin F.J."/>
            <person name="Nonneman D.J."/>
            <person name="O'Connor R.E."/>
            <person name="Phillippy A.M."/>
            <person name="Rohrer G.A."/>
            <person name="Rosen B.D."/>
            <person name="Rund L.A."/>
            <person name="Sargent C.A."/>
            <person name="Schook L.B."/>
            <person name="Schroeder S.G."/>
            <person name="Schwartz A.S."/>
            <person name="Skinner B.M."/>
            <person name="Talbot R."/>
            <person name="Tseng E."/>
            <person name="Tuggle C.K."/>
            <person name="Watson M."/>
            <person name="Smith T.P.L."/>
            <person name="Archibald A.L."/>
        </authorList>
    </citation>
    <scope>NUCLEOTIDE SEQUENCE [LARGE SCALE GENOMIC DNA]</scope>
    <source>
        <strain evidence="1">Duroc</strain>
    </source>
</reference>